<dbReference type="EMBL" id="CP003734">
    <property type="protein sequence ID" value="AFO48748.1"/>
    <property type="molecule type" value="Genomic_DNA"/>
</dbReference>
<evidence type="ECO:0000313" key="1">
    <source>
        <dbReference type="EMBL" id="AFO48748.1"/>
    </source>
</evidence>
<dbReference type="Proteomes" id="UP000006503">
    <property type="component" value="Chromosome"/>
</dbReference>
<evidence type="ECO:0000313" key="2">
    <source>
        <dbReference type="Proteomes" id="UP000006503"/>
    </source>
</evidence>
<reference evidence="2" key="1">
    <citation type="journal article" date="2013" name="Microb. Biotechnol.">
        <title>Metabolic potential of the organic-solvent tolerant Pseudomonas putida DOT-T1E deduced from its annotated genome.</title>
        <authorList>
            <person name="Udaondo Z."/>
            <person name="Molina L."/>
            <person name="Daniels C."/>
            <person name="Gomez M.J."/>
            <person name="Molina-Henares M.A."/>
            <person name="Matilla M.A."/>
            <person name="Roca A."/>
            <person name="Fernandez M."/>
            <person name="Duque E."/>
            <person name="Segura A."/>
            <person name="Ramos J.L."/>
        </authorList>
    </citation>
    <scope>NUCLEOTIDE SEQUENCE [LARGE SCALE GENOMIC DNA]</scope>
    <source>
        <strain evidence="2">DOT-T1E</strain>
    </source>
</reference>
<sequence length="207" mass="23374">MNLKHIKNTPDYLYELGYIIHNSFKNNIHKFTALDEAGNQVKAESPDYAQALSDLKLNVTLIELNKQSITPAKLLAVGLGNTTDGKSYIQKALGLKGQFIMSRVESTLKNHLLKKSESLDPESSNPVVAAKGCTIVRFIKEYHEKFGKPETVNAIDDFLNGKEKFKNLPNEVLDLYATSVDQYMEVLRKEKTQYLVKDTKPTLRIVK</sequence>
<organism evidence="1 2">
    <name type="scientific">Pseudomonas putida (strain DOT-T1E)</name>
    <dbReference type="NCBI Taxonomy" id="1196325"/>
    <lineage>
        <taxon>Bacteria</taxon>
        <taxon>Pseudomonadati</taxon>
        <taxon>Pseudomonadota</taxon>
        <taxon>Gammaproteobacteria</taxon>
        <taxon>Pseudomonadales</taxon>
        <taxon>Pseudomonadaceae</taxon>
        <taxon>Pseudomonas</taxon>
    </lineage>
</organism>
<accession>I7BB98</accession>
<dbReference type="KEGG" id="ppx:T1E_2909"/>
<dbReference type="AlphaFoldDB" id="I7BB98"/>
<proteinExistence type="predicted"/>
<dbReference type="RefSeq" id="WP_014860574.1">
    <property type="nucleotide sequence ID" value="NC_018220.1"/>
</dbReference>
<name>I7BB98_PSEPT</name>
<dbReference type="HOGENOM" id="CLU_1325415_0_0_6"/>
<protein>
    <submittedName>
        <fullName evidence="1">Uncharacterized protein</fullName>
    </submittedName>
</protein>
<gene>
    <name evidence="1" type="ordered locus">T1E_2909</name>
</gene>